<comment type="caution">
    <text evidence="1">The sequence shown here is derived from an EMBL/GenBank/DDBJ whole genome shotgun (WGS) entry which is preliminary data.</text>
</comment>
<dbReference type="EMBL" id="VXRG01000053">
    <property type="protein sequence ID" value="MXY93033.1"/>
    <property type="molecule type" value="Genomic_DNA"/>
</dbReference>
<protein>
    <submittedName>
        <fullName evidence="1">Helix-turn-helix domain-containing protein</fullName>
    </submittedName>
</protein>
<name>A0A6B0YQ45_9CHLR</name>
<dbReference type="AlphaFoldDB" id="A0A6B0YQ45"/>
<proteinExistence type="predicted"/>
<sequence length="73" mass="8283">MSPSGKWVDFTEVAAHLQDTKDSIYRWVDSKVFLAHCACRLLRCKLSEVDDWVRSGSDEHIPLEGEGRSTDDS</sequence>
<evidence type="ECO:0000313" key="1">
    <source>
        <dbReference type="EMBL" id="MXY93033.1"/>
    </source>
</evidence>
<gene>
    <name evidence="1" type="ORF">F4Y42_06230</name>
</gene>
<reference evidence="1" key="1">
    <citation type="submission" date="2019-09" db="EMBL/GenBank/DDBJ databases">
        <title>Characterisation of the sponge microbiome using genome-centric metagenomics.</title>
        <authorList>
            <person name="Engelberts J.P."/>
            <person name="Robbins S.J."/>
            <person name="De Goeij J.M."/>
            <person name="Aranda M."/>
            <person name="Bell S.C."/>
            <person name="Webster N.S."/>
        </authorList>
    </citation>
    <scope>NUCLEOTIDE SEQUENCE</scope>
    <source>
        <strain evidence="1">SB0664_bin_27</strain>
    </source>
</reference>
<accession>A0A6B0YQ45</accession>
<organism evidence="1">
    <name type="scientific">Caldilineaceae bacterium SB0664_bin_27</name>
    <dbReference type="NCBI Taxonomy" id="2605260"/>
    <lineage>
        <taxon>Bacteria</taxon>
        <taxon>Bacillati</taxon>
        <taxon>Chloroflexota</taxon>
        <taxon>Caldilineae</taxon>
        <taxon>Caldilineales</taxon>
        <taxon>Caldilineaceae</taxon>
    </lineage>
</organism>